<dbReference type="Proteomes" id="UP000034392">
    <property type="component" value="Chromosome"/>
</dbReference>
<dbReference type="STRING" id="1267766.WYH_03021"/>
<gene>
    <name evidence="6" type="ORF">WYH_03021</name>
</gene>
<comment type="subcellular location">
    <subcellularLocation>
        <location evidence="5">Cell membrane</location>
        <topology evidence="5">Multi-pass membrane protein</topology>
    </subcellularLocation>
</comment>
<comment type="caution">
    <text evidence="5">Lacks conserved residue(s) required for the propagation of feature annotation.</text>
</comment>
<dbReference type="NCBIfam" id="NF002099">
    <property type="entry name" value="PRK00944.1"/>
    <property type="match status" value="1"/>
</dbReference>
<evidence type="ECO:0000313" key="6">
    <source>
        <dbReference type="EMBL" id="AKH44041.1"/>
    </source>
</evidence>
<organism evidence="6 7">
    <name type="scientific">Croceibacterium atlanticum</name>
    <dbReference type="NCBI Taxonomy" id="1267766"/>
    <lineage>
        <taxon>Bacteria</taxon>
        <taxon>Pseudomonadati</taxon>
        <taxon>Pseudomonadota</taxon>
        <taxon>Alphaproteobacteria</taxon>
        <taxon>Sphingomonadales</taxon>
        <taxon>Erythrobacteraceae</taxon>
        <taxon>Croceibacterium</taxon>
    </lineage>
</organism>
<accession>A0A0F7KXS3</accession>
<dbReference type="EMBL" id="CP011452">
    <property type="protein sequence ID" value="AKH44041.1"/>
    <property type="molecule type" value="Genomic_DNA"/>
</dbReference>
<dbReference type="GO" id="GO:0005886">
    <property type="term" value="C:plasma membrane"/>
    <property type="evidence" value="ECO:0007669"/>
    <property type="project" value="UniProtKB-SubCell"/>
</dbReference>
<evidence type="ECO:0000256" key="1">
    <source>
        <dbReference type="ARBA" id="ARBA00022475"/>
    </source>
</evidence>
<dbReference type="PATRIC" id="fig|1267766.3.peg.3057"/>
<reference evidence="6" key="1">
    <citation type="submission" date="2015-05" db="EMBL/GenBank/DDBJ databases">
        <title>The complete genome of Altererythrobacter atlanticus strain 26DY36.</title>
        <authorList>
            <person name="Wu Y.-H."/>
            <person name="Cheng H."/>
            <person name="Wu X.-W."/>
        </authorList>
    </citation>
    <scope>NUCLEOTIDE SEQUENCE [LARGE SCALE GENOMIC DNA]</scope>
    <source>
        <strain evidence="6">26DY36</strain>
    </source>
</reference>
<sequence length="209" mass="23361">MLALLPDVGKTMTYMTRLLPHRSALIATLAIFLGAVAVLFAMGRPPICTCGHVALWHGTVQSAGNSQHITDWYSPSHFTHGLIMYFASWLLWSRWRLFGGRPARWAMPIAVLVEAAWEVLENTPMIIDRYREVTISWGYVGDSIVNSAADIGWMAAGFLYAAKLPWKASLATGIALELFTAWMIRDNLALNVLMLVWPLEAVRQWQAMG</sequence>
<keyword evidence="4 5" id="KW-0472">Membrane</keyword>
<name>A0A0F7KXS3_9SPHN</name>
<feature type="transmembrane region" description="Helical" evidence="5">
    <location>
        <begin position="24"/>
        <end position="43"/>
    </location>
</feature>
<keyword evidence="7" id="KW-1185">Reference proteome</keyword>
<dbReference type="InterPro" id="IPR019691">
    <property type="entry name" value="DUF2585"/>
</dbReference>
<evidence type="ECO:0000256" key="4">
    <source>
        <dbReference type="ARBA" id="ARBA00023136"/>
    </source>
</evidence>
<dbReference type="AlphaFoldDB" id="A0A0F7KXS3"/>
<comment type="similarity">
    <text evidence="5">Belongs to the UPF0314 family.</text>
</comment>
<keyword evidence="2 5" id="KW-0812">Transmembrane</keyword>
<dbReference type="HAMAP" id="MF_01514">
    <property type="entry name" value="UPF0314"/>
    <property type="match status" value="1"/>
</dbReference>
<protein>
    <recommendedName>
        <fullName evidence="5">UPF0314 protein WYH_03021</fullName>
    </recommendedName>
</protein>
<evidence type="ECO:0000313" key="7">
    <source>
        <dbReference type="Proteomes" id="UP000034392"/>
    </source>
</evidence>
<dbReference type="Pfam" id="PF10755">
    <property type="entry name" value="DUF2585"/>
    <property type="match status" value="1"/>
</dbReference>
<dbReference type="KEGG" id="aay:WYH_03021"/>
<evidence type="ECO:0000256" key="3">
    <source>
        <dbReference type="ARBA" id="ARBA00022989"/>
    </source>
</evidence>
<proteinExistence type="inferred from homology"/>
<keyword evidence="3 5" id="KW-1133">Transmembrane helix</keyword>
<keyword evidence="1 5" id="KW-1003">Cell membrane</keyword>
<evidence type="ECO:0000256" key="5">
    <source>
        <dbReference type="HAMAP-Rule" id="MF_01514"/>
    </source>
</evidence>
<evidence type="ECO:0000256" key="2">
    <source>
        <dbReference type="ARBA" id="ARBA00022692"/>
    </source>
</evidence>